<proteinExistence type="predicted"/>
<feature type="transmembrane region" description="Helical" evidence="1">
    <location>
        <begin position="83"/>
        <end position="105"/>
    </location>
</feature>
<gene>
    <name evidence="2" type="ORF">COEREDRAFT_82213</name>
</gene>
<keyword evidence="1" id="KW-0812">Transmembrane</keyword>
<dbReference type="STRING" id="763665.A0A2G5B892"/>
<feature type="transmembrane region" description="Helical" evidence="1">
    <location>
        <begin position="117"/>
        <end position="145"/>
    </location>
</feature>
<evidence type="ECO:0000256" key="1">
    <source>
        <dbReference type="SAM" id="Phobius"/>
    </source>
</evidence>
<keyword evidence="1" id="KW-0472">Membrane</keyword>
<dbReference type="SUPFAM" id="SSF81321">
    <property type="entry name" value="Family A G protein-coupled receptor-like"/>
    <property type="match status" value="1"/>
</dbReference>
<feature type="transmembrane region" description="Helical" evidence="1">
    <location>
        <begin position="45"/>
        <end position="71"/>
    </location>
</feature>
<name>A0A2G5B892_COERN</name>
<keyword evidence="1" id="KW-1133">Transmembrane helix</keyword>
<dbReference type="OrthoDB" id="3251871at2759"/>
<dbReference type="Proteomes" id="UP000242474">
    <property type="component" value="Unassembled WGS sequence"/>
</dbReference>
<sequence>MDFSISHIIIPSSQTLMLVKKDGAAINNTVPPPTKLHGQLDHWAIVGYGFNISSTVCSALVIIAGIVLALHNRQLQSRPTLRISVAIAVCDMIYSICNMFIFNNAYMSKLSELHLRFFLWLMAGSTVTFVLLSSCMGLQVLLRVLTHNQHLTNYIQPWYELVCFISGFLITHPYMYLFHQVRWIPTAQLFFLDDELSVSRRNVWLIHWLWVFAGIVFLMFVTIVSFIKLLPTWREVDKVSNIRTPEKLDILDTPPMAVRNNRQKYVRTATLRISGYFLIPIITQLMVVVGNLLSRAPYWLFVMANIMPATQGMLNMTAFIMSPSLDSHRKAFVRGMHRIGHRRRRSPGNTTNSEMGLHFPISSSQPSSAFNTYNSRKVEYSYLQNSV</sequence>
<feature type="transmembrane region" description="Helical" evidence="1">
    <location>
        <begin position="157"/>
        <end position="176"/>
    </location>
</feature>
<organism evidence="2 3">
    <name type="scientific">Coemansia reversa (strain ATCC 12441 / NRRL 1564)</name>
    <dbReference type="NCBI Taxonomy" id="763665"/>
    <lineage>
        <taxon>Eukaryota</taxon>
        <taxon>Fungi</taxon>
        <taxon>Fungi incertae sedis</taxon>
        <taxon>Zoopagomycota</taxon>
        <taxon>Kickxellomycotina</taxon>
        <taxon>Kickxellomycetes</taxon>
        <taxon>Kickxellales</taxon>
        <taxon>Kickxellaceae</taxon>
        <taxon>Coemansia</taxon>
    </lineage>
</organism>
<dbReference type="AlphaFoldDB" id="A0A2G5B892"/>
<evidence type="ECO:0008006" key="4">
    <source>
        <dbReference type="Google" id="ProtNLM"/>
    </source>
</evidence>
<keyword evidence="3" id="KW-1185">Reference proteome</keyword>
<feature type="transmembrane region" description="Helical" evidence="1">
    <location>
        <begin position="269"/>
        <end position="292"/>
    </location>
</feature>
<evidence type="ECO:0000313" key="3">
    <source>
        <dbReference type="Proteomes" id="UP000242474"/>
    </source>
</evidence>
<feature type="transmembrane region" description="Helical" evidence="1">
    <location>
        <begin position="205"/>
        <end position="230"/>
    </location>
</feature>
<accession>A0A2G5B892</accession>
<feature type="transmembrane region" description="Helical" evidence="1">
    <location>
        <begin position="298"/>
        <end position="320"/>
    </location>
</feature>
<dbReference type="EMBL" id="KZ303509">
    <property type="protein sequence ID" value="PIA15246.1"/>
    <property type="molecule type" value="Genomic_DNA"/>
</dbReference>
<evidence type="ECO:0000313" key="2">
    <source>
        <dbReference type="EMBL" id="PIA15246.1"/>
    </source>
</evidence>
<reference evidence="2 3" key="1">
    <citation type="journal article" date="2015" name="Genome Biol. Evol.">
        <title>Phylogenomic analyses indicate that early fungi evolved digesting cell walls of algal ancestors of land plants.</title>
        <authorList>
            <person name="Chang Y."/>
            <person name="Wang S."/>
            <person name="Sekimoto S."/>
            <person name="Aerts A.L."/>
            <person name="Choi C."/>
            <person name="Clum A."/>
            <person name="LaButti K.M."/>
            <person name="Lindquist E.A."/>
            <person name="Yee Ngan C."/>
            <person name="Ohm R.A."/>
            <person name="Salamov A.A."/>
            <person name="Grigoriev I.V."/>
            <person name="Spatafora J.W."/>
            <person name="Berbee M.L."/>
        </authorList>
    </citation>
    <scope>NUCLEOTIDE SEQUENCE [LARGE SCALE GENOMIC DNA]</scope>
    <source>
        <strain evidence="2 3">NRRL 1564</strain>
    </source>
</reference>
<protein>
    <recommendedName>
        <fullName evidence="4">G-protein coupled receptors family 1 profile domain-containing protein</fullName>
    </recommendedName>
</protein>